<sequence length="108" mass="12277">MFKFVAFNVVNCSFGDNHTLRLTYKKKQQLHVQPDYGAELKPDLHKAKYNNYSIATAMVEIIKTPIAVYSMCTPIVDAVDLLAHVVAGNKAYAFKHLDEARLSRDLYK</sequence>
<keyword evidence="2" id="KW-1185">Reference proteome</keyword>
<dbReference type="EnsemblMetazoa" id="GAUT020227-RA">
    <property type="protein sequence ID" value="GAUT020227-PA"/>
    <property type="gene ID" value="GAUT020227"/>
</dbReference>
<accession>A0A1A9UYW6</accession>
<evidence type="ECO:0000313" key="1">
    <source>
        <dbReference type="EnsemblMetazoa" id="GAUT020227-PA"/>
    </source>
</evidence>
<evidence type="ECO:0000313" key="2">
    <source>
        <dbReference type="Proteomes" id="UP000078200"/>
    </source>
</evidence>
<protein>
    <submittedName>
        <fullName evidence="1">Uncharacterized protein</fullName>
    </submittedName>
</protein>
<dbReference type="AlphaFoldDB" id="A0A1A9UYW6"/>
<reference evidence="1" key="1">
    <citation type="submission" date="2020-05" db="UniProtKB">
        <authorList>
            <consortium name="EnsemblMetazoa"/>
        </authorList>
    </citation>
    <scope>IDENTIFICATION</scope>
    <source>
        <strain evidence="1">TTRI</strain>
    </source>
</reference>
<dbReference type="VEuPathDB" id="VectorBase:GAUT020227"/>
<organism evidence="1 2">
    <name type="scientific">Glossina austeni</name>
    <name type="common">Savannah tsetse fly</name>
    <dbReference type="NCBI Taxonomy" id="7395"/>
    <lineage>
        <taxon>Eukaryota</taxon>
        <taxon>Metazoa</taxon>
        <taxon>Ecdysozoa</taxon>
        <taxon>Arthropoda</taxon>
        <taxon>Hexapoda</taxon>
        <taxon>Insecta</taxon>
        <taxon>Pterygota</taxon>
        <taxon>Neoptera</taxon>
        <taxon>Endopterygota</taxon>
        <taxon>Diptera</taxon>
        <taxon>Brachycera</taxon>
        <taxon>Muscomorpha</taxon>
        <taxon>Hippoboscoidea</taxon>
        <taxon>Glossinidae</taxon>
        <taxon>Glossina</taxon>
    </lineage>
</organism>
<name>A0A1A9UYW6_GLOAU</name>
<dbReference type="Proteomes" id="UP000078200">
    <property type="component" value="Unassembled WGS sequence"/>
</dbReference>
<proteinExistence type="predicted"/>